<dbReference type="CDD" id="cd00054">
    <property type="entry name" value="EGF_CA"/>
    <property type="match status" value="1"/>
</dbReference>
<dbReference type="SMART" id="SM00179">
    <property type="entry name" value="EGF_CA"/>
    <property type="match status" value="1"/>
</dbReference>
<dbReference type="AlphaFoldDB" id="A0A5N5SWP2"/>
<feature type="non-terminal residue" evidence="6">
    <location>
        <position position="116"/>
    </location>
</feature>
<dbReference type="OrthoDB" id="10014052at2759"/>
<keyword evidence="2" id="KW-0677">Repeat</keyword>
<keyword evidence="7" id="KW-1185">Reference proteome</keyword>
<organism evidence="6 7">
    <name type="scientific">Armadillidium nasatum</name>
    <dbReference type="NCBI Taxonomy" id="96803"/>
    <lineage>
        <taxon>Eukaryota</taxon>
        <taxon>Metazoa</taxon>
        <taxon>Ecdysozoa</taxon>
        <taxon>Arthropoda</taxon>
        <taxon>Crustacea</taxon>
        <taxon>Multicrustacea</taxon>
        <taxon>Malacostraca</taxon>
        <taxon>Eumalacostraca</taxon>
        <taxon>Peracarida</taxon>
        <taxon>Isopoda</taxon>
        <taxon>Oniscidea</taxon>
        <taxon>Crinocheta</taxon>
        <taxon>Armadillidiidae</taxon>
        <taxon>Armadillidium</taxon>
    </lineage>
</organism>
<feature type="disulfide bond" evidence="4">
    <location>
        <begin position="49"/>
        <end position="58"/>
    </location>
</feature>
<reference evidence="6 7" key="1">
    <citation type="journal article" date="2019" name="PLoS Biol.">
        <title>Sex chromosomes control vertical transmission of feminizing Wolbachia symbionts in an isopod.</title>
        <authorList>
            <person name="Becking T."/>
            <person name="Chebbi M.A."/>
            <person name="Giraud I."/>
            <person name="Moumen B."/>
            <person name="Laverre T."/>
            <person name="Caubet Y."/>
            <person name="Peccoud J."/>
            <person name="Gilbert C."/>
            <person name="Cordaux R."/>
        </authorList>
    </citation>
    <scope>NUCLEOTIDE SEQUENCE [LARGE SCALE GENOMIC DNA]</scope>
    <source>
        <strain evidence="6">ANa2</strain>
        <tissue evidence="6">Whole body excluding digestive tract and cuticle</tissue>
    </source>
</reference>
<sequence length="116" mass="12635">MSISNQPIHLVSGAISGTNIDSCDHPCSTHPCDNGGICEPQKENFSCRCPLGFNDPHCRSRVVTQVATPSFSGRSFLKYSDNEILKSRVVLRYNLGSGFAVLSYNASGDLDDGEWH</sequence>
<dbReference type="Proteomes" id="UP000326759">
    <property type="component" value="Unassembled WGS sequence"/>
</dbReference>
<keyword evidence="1 4" id="KW-0245">EGF-like domain</keyword>
<dbReference type="InterPro" id="IPR013320">
    <property type="entry name" value="ConA-like_dom_sf"/>
</dbReference>
<dbReference type="SUPFAM" id="SSF49899">
    <property type="entry name" value="Concanavalin A-like lectins/glucanases"/>
    <property type="match status" value="1"/>
</dbReference>
<dbReference type="PROSITE" id="PS50026">
    <property type="entry name" value="EGF_3"/>
    <property type="match status" value="1"/>
</dbReference>
<dbReference type="InterPro" id="IPR000742">
    <property type="entry name" value="EGF"/>
</dbReference>
<evidence type="ECO:0000313" key="7">
    <source>
        <dbReference type="Proteomes" id="UP000326759"/>
    </source>
</evidence>
<evidence type="ECO:0000256" key="1">
    <source>
        <dbReference type="ARBA" id="ARBA00022536"/>
    </source>
</evidence>
<feature type="domain" description="EGF-like" evidence="5">
    <location>
        <begin position="24"/>
        <end position="59"/>
    </location>
</feature>
<gene>
    <name evidence="6" type="primary">EGFLAM</name>
    <name evidence="6" type="ORF">Anas_09655</name>
</gene>
<evidence type="ECO:0000256" key="3">
    <source>
        <dbReference type="ARBA" id="ARBA00023157"/>
    </source>
</evidence>
<dbReference type="Pfam" id="PF00008">
    <property type="entry name" value="EGF"/>
    <property type="match status" value="1"/>
</dbReference>
<dbReference type="PROSITE" id="PS01186">
    <property type="entry name" value="EGF_2"/>
    <property type="match status" value="1"/>
</dbReference>
<dbReference type="InterPro" id="IPR001881">
    <property type="entry name" value="EGF-like_Ca-bd_dom"/>
</dbReference>
<dbReference type="SMART" id="SM00181">
    <property type="entry name" value="EGF"/>
    <property type="match status" value="1"/>
</dbReference>
<dbReference type="Gene3D" id="2.10.25.10">
    <property type="entry name" value="Laminin"/>
    <property type="match status" value="1"/>
</dbReference>
<proteinExistence type="predicted"/>
<evidence type="ECO:0000256" key="4">
    <source>
        <dbReference type="PROSITE-ProRule" id="PRU00076"/>
    </source>
</evidence>
<evidence type="ECO:0000256" key="2">
    <source>
        <dbReference type="ARBA" id="ARBA00022737"/>
    </source>
</evidence>
<dbReference type="EMBL" id="SEYY01019282">
    <property type="protein sequence ID" value="KAB7498442.1"/>
    <property type="molecule type" value="Genomic_DNA"/>
</dbReference>
<dbReference type="FunFam" id="2.10.25.10:FF:000095">
    <property type="entry name" value="Notch, isoform B"/>
    <property type="match status" value="1"/>
</dbReference>
<evidence type="ECO:0000259" key="5">
    <source>
        <dbReference type="PROSITE" id="PS50026"/>
    </source>
</evidence>
<accession>A0A5N5SWP2</accession>
<name>A0A5N5SWP2_9CRUS</name>
<dbReference type="GO" id="GO:0005509">
    <property type="term" value="F:calcium ion binding"/>
    <property type="evidence" value="ECO:0007669"/>
    <property type="project" value="InterPro"/>
</dbReference>
<protein>
    <submittedName>
        <fullName evidence="6">Pikachurin</fullName>
    </submittedName>
</protein>
<comment type="caution">
    <text evidence="6">The sequence shown here is derived from an EMBL/GenBank/DDBJ whole genome shotgun (WGS) entry which is preliminary data.</text>
</comment>
<evidence type="ECO:0000313" key="6">
    <source>
        <dbReference type="EMBL" id="KAB7498442.1"/>
    </source>
</evidence>
<keyword evidence="3 4" id="KW-1015">Disulfide bond</keyword>
<comment type="caution">
    <text evidence="4">Lacks conserved residue(s) required for the propagation of feature annotation.</text>
</comment>